<evidence type="ECO:0000256" key="1">
    <source>
        <dbReference type="SAM" id="Coils"/>
    </source>
</evidence>
<reference evidence="3" key="1">
    <citation type="submission" date="2022-12" db="EMBL/GenBank/DDBJ databases">
        <authorList>
            <person name="Petersen C."/>
        </authorList>
    </citation>
    <scope>NUCLEOTIDE SEQUENCE</scope>
    <source>
        <strain evidence="3">IBT 17660</strain>
    </source>
</reference>
<feature type="compositionally biased region" description="Polar residues" evidence="2">
    <location>
        <begin position="222"/>
        <end position="232"/>
    </location>
</feature>
<feature type="compositionally biased region" description="Basic and acidic residues" evidence="2">
    <location>
        <begin position="66"/>
        <end position="90"/>
    </location>
</feature>
<comment type="caution">
    <text evidence="3">The sequence shown here is derived from an EMBL/GenBank/DDBJ whole genome shotgun (WGS) entry which is preliminary data.</text>
</comment>
<organism evidence="3 4">
    <name type="scientific">Penicillium desertorum</name>
    <dbReference type="NCBI Taxonomy" id="1303715"/>
    <lineage>
        <taxon>Eukaryota</taxon>
        <taxon>Fungi</taxon>
        <taxon>Dikarya</taxon>
        <taxon>Ascomycota</taxon>
        <taxon>Pezizomycotina</taxon>
        <taxon>Eurotiomycetes</taxon>
        <taxon>Eurotiomycetidae</taxon>
        <taxon>Eurotiales</taxon>
        <taxon>Aspergillaceae</taxon>
        <taxon>Penicillium</taxon>
    </lineage>
</organism>
<proteinExistence type="predicted"/>
<protein>
    <submittedName>
        <fullName evidence="3">Uncharacterized protein</fullName>
    </submittedName>
</protein>
<evidence type="ECO:0000313" key="3">
    <source>
        <dbReference type="EMBL" id="KAJ5479748.1"/>
    </source>
</evidence>
<feature type="compositionally biased region" description="Low complexity" evidence="2">
    <location>
        <begin position="594"/>
        <end position="607"/>
    </location>
</feature>
<feature type="compositionally biased region" description="Low complexity" evidence="2">
    <location>
        <begin position="543"/>
        <end position="584"/>
    </location>
</feature>
<keyword evidence="4" id="KW-1185">Reference proteome</keyword>
<feature type="region of interest" description="Disordered" evidence="2">
    <location>
        <begin position="61"/>
        <end position="128"/>
    </location>
</feature>
<feature type="region of interest" description="Disordered" evidence="2">
    <location>
        <begin position="140"/>
        <end position="308"/>
    </location>
</feature>
<reference evidence="3" key="2">
    <citation type="journal article" date="2023" name="IMA Fungus">
        <title>Comparative genomic study of the Penicillium genus elucidates a diverse pangenome and 15 lateral gene transfer events.</title>
        <authorList>
            <person name="Petersen C."/>
            <person name="Sorensen T."/>
            <person name="Nielsen M.R."/>
            <person name="Sondergaard T.E."/>
            <person name="Sorensen J.L."/>
            <person name="Fitzpatrick D.A."/>
            <person name="Frisvad J.C."/>
            <person name="Nielsen K.L."/>
        </authorList>
    </citation>
    <scope>NUCLEOTIDE SEQUENCE</scope>
    <source>
        <strain evidence="3">IBT 17660</strain>
    </source>
</reference>
<feature type="compositionally biased region" description="Low complexity" evidence="2">
    <location>
        <begin position="91"/>
        <end position="102"/>
    </location>
</feature>
<dbReference type="OrthoDB" id="4363450at2759"/>
<dbReference type="Proteomes" id="UP001147760">
    <property type="component" value="Unassembled WGS sequence"/>
</dbReference>
<dbReference type="EMBL" id="JAPWDO010000003">
    <property type="protein sequence ID" value="KAJ5479748.1"/>
    <property type="molecule type" value="Genomic_DNA"/>
</dbReference>
<gene>
    <name evidence="3" type="ORF">N7530_005257</name>
</gene>
<evidence type="ECO:0000313" key="4">
    <source>
        <dbReference type="Proteomes" id="UP001147760"/>
    </source>
</evidence>
<feature type="compositionally biased region" description="Polar residues" evidence="2">
    <location>
        <begin position="143"/>
        <end position="167"/>
    </location>
</feature>
<feature type="compositionally biased region" description="Low complexity" evidence="2">
    <location>
        <begin position="193"/>
        <end position="208"/>
    </location>
</feature>
<feature type="region of interest" description="Disordered" evidence="2">
    <location>
        <begin position="1"/>
        <end position="34"/>
    </location>
</feature>
<evidence type="ECO:0000256" key="2">
    <source>
        <dbReference type="SAM" id="MobiDB-lite"/>
    </source>
</evidence>
<name>A0A9W9WZP2_9EURO</name>
<keyword evidence="1" id="KW-0175">Coiled coil</keyword>
<accession>A0A9W9WZP2</accession>
<feature type="coiled-coil region" evidence="1">
    <location>
        <begin position="376"/>
        <end position="417"/>
    </location>
</feature>
<sequence>MQKACHPQAKKPWSLQDERPEWPANAESLGTTHRCLGPGSSHEWAGKLPTLHLGAIEVHVGWSVGRDTDSEGPRGRTGRPESRPESRVEVPSRTVTPTSVHSSRSRRSTLSRVHFEEPDMCNPLASPRSDATVTAVPVPVPVQSSNPRVGLPSSSVAETQSVDSLPGSSEDKRNAFAHRKTNPSVSPHPPPRSSLRSSLRATLRSSSIPPVPPIPVSILKNRPSNITLTQVKPRSLSAPPSPPKMDENSNVPEGNNKELPVSPSGRFDPHTPSPRTPRTPSFRNEGMYRPNASPMAGPSGVSPATQRSSLTVKDLPEAVRSLQYRYETDIFRLSKKIENLNKLEQKVDDFVTVTRDYFKDQMDAQLERQAEMTFEIAQARADASGTKEQVAELMKELKEIKEEIPEMRTEINQLTSSFNDLTAKVDMCLTGIWDNTEEPFVVYQRRKNRELDEDIQDIGSQTEDQNRQITFLRRMFIQVQMAFDVLRHEHGIQLSADVKKILPPNPLPAHDTVPATGTVRSLASFGSGANPPAKTDVAAKAGPQAQTSPPAKATPASTTAPASASASATVTPPGSSTAKQSSIPRRSKKKSSKKNSSSSAAQQTSAAKTEEVPAVPTLPEGIRVPRDAVRETPVPLADIHPLFRPQFNEVNAPRDPYRRCPDRGAFWPRVPR</sequence>
<feature type="region of interest" description="Disordered" evidence="2">
    <location>
        <begin position="522"/>
        <end position="626"/>
    </location>
</feature>
<dbReference type="AlphaFoldDB" id="A0A9W9WZP2"/>